<evidence type="ECO:0000256" key="6">
    <source>
        <dbReference type="PROSITE-ProRule" id="PRU00409"/>
    </source>
</evidence>
<dbReference type="Pfam" id="PF02786">
    <property type="entry name" value="CPSase_L_D2"/>
    <property type="match status" value="1"/>
</dbReference>
<dbReference type="PROSITE" id="PS50968">
    <property type="entry name" value="BIOTINYL_LIPOYL"/>
    <property type="match status" value="1"/>
</dbReference>
<keyword evidence="2" id="KW-0436">Ligase</keyword>
<feature type="domain" description="ATP-grasp" evidence="8">
    <location>
        <begin position="120"/>
        <end position="323"/>
    </location>
</feature>
<dbReference type="OrthoDB" id="9763189at2"/>
<dbReference type="PANTHER" id="PTHR18866:SF33">
    <property type="entry name" value="METHYLCROTONOYL-COA CARBOXYLASE SUBUNIT ALPHA, MITOCHONDRIAL-RELATED"/>
    <property type="match status" value="1"/>
</dbReference>
<evidence type="ECO:0000256" key="1">
    <source>
        <dbReference type="ARBA" id="ARBA00001953"/>
    </source>
</evidence>
<name>A0A857CAK7_9HYPH</name>
<dbReference type="FunFam" id="3.30.1490.20:FF:000003">
    <property type="entry name" value="acetyl-CoA carboxylase isoform X1"/>
    <property type="match status" value="1"/>
</dbReference>
<dbReference type="InterPro" id="IPR011053">
    <property type="entry name" value="Single_hybrid_motif"/>
</dbReference>
<dbReference type="RefSeq" id="WP_158194743.1">
    <property type="nucleotide sequence ID" value="NZ_CP046908.1"/>
</dbReference>
<dbReference type="Pfam" id="PF02785">
    <property type="entry name" value="Biotin_carb_C"/>
    <property type="match status" value="1"/>
</dbReference>
<evidence type="ECO:0000259" key="7">
    <source>
        <dbReference type="PROSITE" id="PS50968"/>
    </source>
</evidence>
<dbReference type="InterPro" id="IPR005479">
    <property type="entry name" value="CPAse_ATP-bd"/>
</dbReference>
<dbReference type="InterPro" id="IPR000089">
    <property type="entry name" value="Biotin_lipoyl"/>
</dbReference>
<reference evidence="10 11" key="1">
    <citation type="submission" date="2019-12" db="EMBL/GenBank/DDBJ databases">
        <title>The genome of Stappia indica PHM037.</title>
        <authorList>
            <person name="Kacar D."/>
            <person name="Galan B."/>
            <person name="Canedo L."/>
            <person name="Rodriguez P."/>
            <person name="de la Calle F."/>
            <person name="Garcia J.L."/>
        </authorList>
    </citation>
    <scope>NUCLEOTIDE SEQUENCE [LARGE SCALE GENOMIC DNA]</scope>
    <source>
        <strain evidence="10 11">PHM037</strain>
    </source>
</reference>
<dbReference type="InterPro" id="IPR011054">
    <property type="entry name" value="Rudment_hybrid_motif"/>
</dbReference>
<dbReference type="CDD" id="cd06850">
    <property type="entry name" value="biotinyl_domain"/>
    <property type="match status" value="1"/>
</dbReference>
<dbReference type="PROSITE" id="PS00867">
    <property type="entry name" value="CPSASE_2"/>
    <property type="match status" value="1"/>
</dbReference>
<dbReference type="GO" id="GO:0046872">
    <property type="term" value="F:metal ion binding"/>
    <property type="evidence" value="ECO:0007669"/>
    <property type="project" value="InterPro"/>
</dbReference>
<feature type="domain" description="Biotin carboxylation" evidence="9">
    <location>
        <begin position="1"/>
        <end position="450"/>
    </location>
</feature>
<keyword evidence="5" id="KW-0092">Biotin</keyword>
<evidence type="ECO:0000313" key="11">
    <source>
        <dbReference type="Proteomes" id="UP000435648"/>
    </source>
</evidence>
<gene>
    <name evidence="10" type="ORF">GH266_16150</name>
</gene>
<sequence length="665" mass="70120">MFDSLLIANRGEIACRIIRTARRMGLATIAVHSDADRDALHVKMADRAIAIGGAAASDSYLRLDRIMAAAKATGAGAIHPGYGFLSERPELARACEENGIAFVGPNARAITAMGAKIEAKRLAEDAGVPCIPGTSGPGTGDEDQSTDNLARAAREIGLPVMVKASAGGGGKGMRAVHDEAGLLAAIGAARTEAERAFGDGRLLIEKLVRNPRHVEVQLIGDRHGTLLHLFERDCSVQRNHQKLIEEAPAPGLLPQTRERLFEAALRLGRAIGYDSAGTVEFVMDAVTQEVHFLEMNTRLQVEHTVTEEITGLDLVELQLRAAAGEKLALTQDDIACNGHAIQARLTAEDASAGFRPDTGKVLLWSPPAELRCDAGIEPGAEIGAAYDSMIAKLIAHGPDRDAARRKLLSGLDRLEVAGLATTRLFLRDALASPDFASGKVTTDFIALNWPDGWRASATDNLTLAAAALASRPRAAATPWQALSGFRLLAQAGCPARVTYVDAAAPESRVVLEARGPGCWQTIGTDGETQEIAAQWTGPDRVRIAREGVAESFAAVIDDGRVWLCGPGTEIACAVLPLGDLGQDRAAGDGASPERIAAPMPGLVVEIRVAAGDRVAKGDTLVVMESMKLLMELKAAADGTVAEIAAKERDTVEAGRLLVRLEPAEG</sequence>
<dbReference type="InterPro" id="IPR050856">
    <property type="entry name" value="Biotin_carboxylase_complex"/>
</dbReference>
<feature type="domain" description="Lipoyl-binding" evidence="7">
    <location>
        <begin position="585"/>
        <end position="661"/>
    </location>
</feature>
<evidence type="ECO:0000256" key="3">
    <source>
        <dbReference type="ARBA" id="ARBA00022741"/>
    </source>
</evidence>
<evidence type="ECO:0000256" key="4">
    <source>
        <dbReference type="ARBA" id="ARBA00022840"/>
    </source>
</evidence>
<protein>
    <submittedName>
        <fullName evidence="10">Biotin/lipoyl-binding protein</fullName>
    </submittedName>
</protein>
<comment type="cofactor">
    <cofactor evidence="1">
        <name>biotin</name>
        <dbReference type="ChEBI" id="CHEBI:57586"/>
    </cofactor>
</comment>
<dbReference type="FunFam" id="3.40.50.20:FF:000010">
    <property type="entry name" value="Propionyl-CoA carboxylase subunit alpha"/>
    <property type="match status" value="1"/>
</dbReference>
<dbReference type="PROSITE" id="PS50979">
    <property type="entry name" value="BC"/>
    <property type="match status" value="1"/>
</dbReference>
<dbReference type="FunFam" id="2.40.50.100:FF:000003">
    <property type="entry name" value="Acetyl-CoA carboxylase biotin carboxyl carrier protein"/>
    <property type="match status" value="1"/>
</dbReference>
<evidence type="ECO:0000259" key="9">
    <source>
        <dbReference type="PROSITE" id="PS50979"/>
    </source>
</evidence>
<evidence type="ECO:0000256" key="5">
    <source>
        <dbReference type="ARBA" id="ARBA00023267"/>
    </source>
</evidence>
<dbReference type="Gene3D" id="3.30.470.20">
    <property type="entry name" value="ATP-grasp fold, B domain"/>
    <property type="match status" value="1"/>
</dbReference>
<dbReference type="InterPro" id="IPR011764">
    <property type="entry name" value="Biotin_carboxylation_dom"/>
</dbReference>
<dbReference type="GO" id="GO:0005524">
    <property type="term" value="F:ATP binding"/>
    <property type="evidence" value="ECO:0007669"/>
    <property type="project" value="UniProtKB-UniRule"/>
</dbReference>
<dbReference type="EMBL" id="CP046908">
    <property type="protein sequence ID" value="QGZ35887.1"/>
    <property type="molecule type" value="Genomic_DNA"/>
</dbReference>
<keyword evidence="4 6" id="KW-0067">ATP-binding</keyword>
<organism evidence="10 11">
    <name type="scientific">Stappia indica</name>
    <dbReference type="NCBI Taxonomy" id="538381"/>
    <lineage>
        <taxon>Bacteria</taxon>
        <taxon>Pseudomonadati</taxon>
        <taxon>Pseudomonadota</taxon>
        <taxon>Alphaproteobacteria</taxon>
        <taxon>Hyphomicrobiales</taxon>
        <taxon>Stappiaceae</taxon>
        <taxon>Stappia</taxon>
    </lineage>
</organism>
<dbReference type="InterPro" id="IPR016185">
    <property type="entry name" value="PreATP-grasp_dom_sf"/>
</dbReference>
<dbReference type="InterPro" id="IPR005481">
    <property type="entry name" value="BC-like_N"/>
</dbReference>
<dbReference type="Gene3D" id="2.40.50.100">
    <property type="match status" value="1"/>
</dbReference>
<dbReference type="SUPFAM" id="SSF52440">
    <property type="entry name" value="PreATP-grasp domain"/>
    <property type="match status" value="1"/>
</dbReference>
<evidence type="ECO:0000259" key="8">
    <source>
        <dbReference type="PROSITE" id="PS50975"/>
    </source>
</evidence>
<dbReference type="KEGG" id="siw:GH266_16150"/>
<accession>A0A857CAK7</accession>
<dbReference type="AlphaFoldDB" id="A0A857CAK7"/>
<dbReference type="SUPFAM" id="SSF56059">
    <property type="entry name" value="Glutathione synthetase ATP-binding domain-like"/>
    <property type="match status" value="1"/>
</dbReference>
<dbReference type="Pfam" id="PF00364">
    <property type="entry name" value="Biotin_lipoyl"/>
    <property type="match status" value="1"/>
</dbReference>
<dbReference type="InterPro" id="IPR048429">
    <property type="entry name" value="MCC_alpha_BT"/>
</dbReference>
<dbReference type="InterPro" id="IPR005482">
    <property type="entry name" value="Biotin_COase_C"/>
</dbReference>
<evidence type="ECO:0000256" key="2">
    <source>
        <dbReference type="ARBA" id="ARBA00022598"/>
    </source>
</evidence>
<dbReference type="SUPFAM" id="SSF51246">
    <property type="entry name" value="Rudiment single hybrid motif"/>
    <property type="match status" value="1"/>
</dbReference>
<evidence type="ECO:0000313" key="10">
    <source>
        <dbReference type="EMBL" id="QGZ35887.1"/>
    </source>
</evidence>
<keyword evidence="3 6" id="KW-0547">Nucleotide-binding</keyword>
<dbReference type="GO" id="GO:0016874">
    <property type="term" value="F:ligase activity"/>
    <property type="evidence" value="ECO:0007669"/>
    <property type="project" value="UniProtKB-KW"/>
</dbReference>
<dbReference type="Pfam" id="PF21139">
    <property type="entry name" value="BT_MCC_alpha"/>
    <property type="match status" value="1"/>
</dbReference>
<dbReference type="PANTHER" id="PTHR18866">
    <property type="entry name" value="CARBOXYLASE:PYRUVATE/ACETYL-COA/PROPIONYL-COA CARBOXYLASE"/>
    <property type="match status" value="1"/>
</dbReference>
<dbReference type="SMART" id="SM00878">
    <property type="entry name" value="Biotin_carb_C"/>
    <property type="match status" value="1"/>
</dbReference>
<dbReference type="Proteomes" id="UP000435648">
    <property type="component" value="Chromosome"/>
</dbReference>
<dbReference type="InterPro" id="IPR011761">
    <property type="entry name" value="ATP-grasp"/>
</dbReference>
<dbReference type="PROSITE" id="PS50975">
    <property type="entry name" value="ATP_GRASP"/>
    <property type="match status" value="1"/>
</dbReference>
<proteinExistence type="predicted"/>
<dbReference type="SUPFAM" id="SSF51230">
    <property type="entry name" value="Single hybrid motif"/>
    <property type="match status" value="1"/>
</dbReference>
<dbReference type="Pfam" id="PF00289">
    <property type="entry name" value="Biotin_carb_N"/>
    <property type="match status" value="1"/>
</dbReference>